<evidence type="ECO:0000256" key="2">
    <source>
        <dbReference type="ARBA" id="ARBA00004496"/>
    </source>
</evidence>
<evidence type="ECO:0008006" key="12">
    <source>
        <dbReference type="Google" id="ProtNLM"/>
    </source>
</evidence>
<keyword evidence="4" id="KW-0963">Cytoplasm</keyword>
<keyword evidence="6 8" id="KW-0802">TPR repeat</keyword>
<dbReference type="GO" id="GO:0005052">
    <property type="term" value="F:peroxisome matrix targeting signal-1 binding"/>
    <property type="evidence" value="ECO:0007669"/>
    <property type="project" value="TreeGrafter"/>
</dbReference>
<proteinExistence type="inferred from homology"/>
<dbReference type="InterPro" id="IPR011990">
    <property type="entry name" value="TPR-like_helical_dom_sf"/>
</dbReference>
<evidence type="ECO:0000256" key="3">
    <source>
        <dbReference type="ARBA" id="ARBA00005348"/>
    </source>
</evidence>
<dbReference type="InterPro" id="IPR024111">
    <property type="entry name" value="PEX5/PEX5L"/>
</dbReference>
<dbReference type="AlphaFoldDB" id="A0A9W7FBR4"/>
<dbReference type="GO" id="GO:0005829">
    <property type="term" value="C:cytosol"/>
    <property type="evidence" value="ECO:0007669"/>
    <property type="project" value="TreeGrafter"/>
</dbReference>
<comment type="subcellular location">
    <subcellularLocation>
        <location evidence="2">Cytoplasm</location>
    </subcellularLocation>
    <subcellularLocation>
        <location evidence="1">Peroxisome</location>
    </subcellularLocation>
</comment>
<feature type="repeat" description="TPR" evidence="8">
    <location>
        <begin position="228"/>
        <end position="261"/>
    </location>
</feature>
<evidence type="ECO:0000256" key="7">
    <source>
        <dbReference type="ARBA" id="ARBA00023140"/>
    </source>
</evidence>
<keyword evidence="9" id="KW-0175">Coiled coil</keyword>
<feature type="repeat" description="TPR" evidence="8">
    <location>
        <begin position="160"/>
        <end position="193"/>
    </location>
</feature>
<dbReference type="Pfam" id="PF07719">
    <property type="entry name" value="TPR_2"/>
    <property type="match status" value="1"/>
</dbReference>
<dbReference type="InterPro" id="IPR019734">
    <property type="entry name" value="TPR_rpt"/>
</dbReference>
<evidence type="ECO:0000256" key="4">
    <source>
        <dbReference type="ARBA" id="ARBA00022490"/>
    </source>
</evidence>
<evidence type="ECO:0000256" key="5">
    <source>
        <dbReference type="ARBA" id="ARBA00022737"/>
    </source>
</evidence>
<dbReference type="SUPFAM" id="SSF48452">
    <property type="entry name" value="TPR-like"/>
    <property type="match status" value="1"/>
</dbReference>
<dbReference type="PANTHER" id="PTHR10130">
    <property type="entry name" value="PEROXISOMAL TARGETING SIGNAL 1 RECEPTOR PEX5"/>
    <property type="match status" value="1"/>
</dbReference>
<dbReference type="Pfam" id="PF13431">
    <property type="entry name" value="TPR_17"/>
    <property type="match status" value="1"/>
</dbReference>
<evidence type="ECO:0000256" key="9">
    <source>
        <dbReference type="SAM" id="Coils"/>
    </source>
</evidence>
<dbReference type="PROSITE" id="PS50005">
    <property type="entry name" value="TPR"/>
    <property type="match status" value="3"/>
</dbReference>
<name>A0A9W7FBR4_9STRA</name>
<accession>A0A9W7FBR4</accession>
<dbReference type="OrthoDB" id="10006023at2759"/>
<evidence type="ECO:0000256" key="6">
    <source>
        <dbReference type="ARBA" id="ARBA00022803"/>
    </source>
</evidence>
<protein>
    <recommendedName>
        <fullName evidence="12">Peroxin-5</fullName>
    </recommendedName>
</protein>
<evidence type="ECO:0000313" key="10">
    <source>
        <dbReference type="EMBL" id="GMI09236.1"/>
    </source>
</evidence>
<evidence type="ECO:0000256" key="8">
    <source>
        <dbReference type="PROSITE-ProRule" id="PRU00339"/>
    </source>
</evidence>
<feature type="coiled-coil region" evidence="9">
    <location>
        <begin position="18"/>
        <end position="49"/>
    </location>
</feature>
<gene>
    <name evidence="10" type="ORF">TrRE_jg3662</name>
</gene>
<dbReference type="GO" id="GO:0005778">
    <property type="term" value="C:peroxisomal membrane"/>
    <property type="evidence" value="ECO:0007669"/>
    <property type="project" value="TreeGrafter"/>
</dbReference>
<keyword evidence="11" id="KW-1185">Reference proteome</keyword>
<dbReference type="Gene3D" id="1.25.40.10">
    <property type="entry name" value="Tetratricopeptide repeat domain"/>
    <property type="match status" value="1"/>
</dbReference>
<reference evidence="10" key="1">
    <citation type="submission" date="2022-07" db="EMBL/GenBank/DDBJ databases">
        <title>Genome analysis of Parmales, a sister group of diatoms, reveals the evolutionary specialization of diatoms from phago-mixotrophs to photoautotrophs.</title>
        <authorList>
            <person name="Ban H."/>
            <person name="Sato S."/>
            <person name="Yoshikawa S."/>
            <person name="Kazumasa Y."/>
            <person name="Nakamura Y."/>
            <person name="Ichinomiya M."/>
            <person name="Saitoh K."/>
            <person name="Sato N."/>
            <person name="Blanc-Mathieu R."/>
            <person name="Endo H."/>
            <person name="Kuwata A."/>
            <person name="Ogata H."/>
        </authorList>
    </citation>
    <scope>NUCLEOTIDE SEQUENCE</scope>
</reference>
<evidence type="ECO:0000313" key="11">
    <source>
        <dbReference type="Proteomes" id="UP001165082"/>
    </source>
</evidence>
<comment type="similarity">
    <text evidence="3">Belongs to the peroxisomal targeting signal receptor family.</text>
</comment>
<organism evidence="10 11">
    <name type="scientific">Triparma retinervis</name>
    <dbReference type="NCBI Taxonomy" id="2557542"/>
    <lineage>
        <taxon>Eukaryota</taxon>
        <taxon>Sar</taxon>
        <taxon>Stramenopiles</taxon>
        <taxon>Ochrophyta</taxon>
        <taxon>Bolidophyceae</taxon>
        <taxon>Parmales</taxon>
        <taxon>Triparmaceae</taxon>
        <taxon>Triparma</taxon>
    </lineage>
</organism>
<keyword evidence="5" id="KW-0677">Repeat</keyword>
<dbReference type="PANTHER" id="PTHR10130:SF0">
    <property type="entry name" value="GH08708P"/>
    <property type="match status" value="1"/>
</dbReference>
<dbReference type="EMBL" id="BRXZ01000304">
    <property type="protein sequence ID" value="GMI09236.1"/>
    <property type="molecule type" value="Genomic_DNA"/>
</dbReference>
<evidence type="ECO:0000256" key="1">
    <source>
        <dbReference type="ARBA" id="ARBA00004275"/>
    </source>
</evidence>
<dbReference type="InterPro" id="IPR013105">
    <property type="entry name" value="TPR_2"/>
</dbReference>
<dbReference type="SMART" id="SM00028">
    <property type="entry name" value="TPR"/>
    <property type="match status" value="3"/>
</dbReference>
<dbReference type="GO" id="GO:0016560">
    <property type="term" value="P:protein import into peroxisome matrix, docking"/>
    <property type="evidence" value="ECO:0007669"/>
    <property type="project" value="TreeGrafter"/>
</dbReference>
<comment type="caution">
    <text evidence="10">The sequence shown here is derived from an EMBL/GenBank/DDBJ whole genome shotgun (WGS) entry which is preliminary data.</text>
</comment>
<feature type="repeat" description="TPR" evidence="8">
    <location>
        <begin position="194"/>
        <end position="227"/>
    </location>
</feature>
<dbReference type="Proteomes" id="UP001165082">
    <property type="component" value="Unassembled WGS sequence"/>
</dbReference>
<sequence>MAVMQSFQQGPMVMGGLIRGMKEREIEMEREYEEAMRKAKVRNDRKMEEEWRRGMEEGGVEDEFVDDAMPHGATMEELRRAWEEAEASGLQDRTTFGVEAPRSYQFKYVSPAPSDTVDGVPAAAASLEPKMDSVQAADMFAQGVRDFSSGELRSACRCFESVLEALGVVYNAGRKYPEAIECLEKACSLDPGNYGLWNKLGATLANGGMSERALEHYGKAISMKPRFPRAWLNMAISYSNLKEYDEASRCYLQTLALNEGATQCWSYLRLSITCAERWELLEAATKHDLKPFEQVFDFVREKTA</sequence>
<keyword evidence="7" id="KW-0576">Peroxisome</keyword>